<comment type="caution">
    <text evidence="2">The sequence shown here is derived from an EMBL/GenBank/DDBJ whole genome shotgun (WGS) entry which is preliminary data.</text>
</comment>
<dbReference type="SUPFAM" id="SSF54593">
    <property type="entry name" value="Glyoxalase/Bleomycin resistance protein/Dihydroxybiphenyl dioxygenase"/>
    <property type="match status" value="1"/>
</dbReference>
<dbReference type="CDD" id="cd07247">
    <property type="entry name" value="SgaA_N_like"/>
    <property type="match status" value="1"/>
</dbReference>
<organism evidence="2 3">
    <name type="scientific">Actinoallomurus bryophytorum</name>
    <dbReference type="NCBI Taxonomy" id="1490222"/>
    <lineage>
        <taxon>Bacteria</taxon>
        <taxon>Bacillati</taxon>
        <taxon>Actinomycetota</taxon>
        <taxon>Actinomycetes</taxon>
        <taxon>Streptosporangiales</taxon>
        <taxon>Thermomonosporaceae</taxon>
        <taxon>Actinoallomurus</taxon>
    </lineage>
</organism>
<dbReference type="InterPro" id="IPR029068">
    <property type="entry name" value="Glyas_Bleomycin-R_OHBP_Dase"/>
</dbReference>
<dbReference type="EMBL" id="VFOZ01000002">
    <property type="protein sequence ID" value="TQL90933.1"/>
    <property type="molecule type" value="Genomic_DNA"/>
</dbReference>
<protein>
    <recommendedName>
        <fullName evidence="1">VOC domain-containing protein</fullName>
    </recommendedName>
</protein>
<gene>
    <name evidence="2" type="ORF">FB559_8252</name>
</gene>
<evidence type="ECO:0000313" key="3">
    <source>
        <dbReference type="Proteomes" id="UP000316096"/>
    </source>
</evidence>
<keyword evidence="3" id="KW-1185">Reference proteome</keyword>
<dbReference type="InterPro" id="IPR052164">
    <property type="entry name" value="Anthracycline_SecMetBiosynth"/>
</dbReference>
<dbReference type="AlphaFoldDB" id="A0A543C1I1"/>
<dbReference type="RefSeq" id="WP_141962893.1">
    <property type="nucleotide sequence ID" value="NZ_VFOZ01000002.1"/>
</dbReference>
<dbReference type="Gene3D" id="3.10.180.10">
    <property type="entry name" value="2,3-Dihydroxybiphenyl 1,2-Dioxygenase, domain 1"/>
    <property type="match status" value="1"/>
</dbReference>
<dbReference type="Pfam" id="PF00903">
    <property type="entry name" value="Glyoxalase"/>
    <property type="match status" value="1"/>
</dbReference>
<proteinExistence type="predicted"/>
<name>A0A543C1I1_9ACTN</name>
<dbReference type="Proteomes" id="UP000316096">
    <property type="component" value="Unassembled WGS sequence"/>
</dbReference>
<feature type="domain" description="VOC" evidence="1">
    <location>
        <begin position="4"/>
        <end position="117"/>
    </location>
</feature>
<sequence length="124" mass="13349">MTPPFVFMDLRTADVGASRRFYTELFDWTVADVPAGPAAVPMFVDTDGPWGGFTELAGDDDRRPQWIPYATVTGLEDTTKRAIRLGASIVRPRVDLPVGSVIVIQDPAGATIALWEPAAPSSTS</sequence>
<accession>A0A543C1I1</accession>
<dbReference type="PANTHER" id="PTHR33993:SF14">
    <property type="entry name" value="GB|AAF24581.1"/>
    <property type="match status" value="1"/>
</dbReference>
<dbReference type="InterPro" id="IPR037523">
    <property type="entry name" value="VOC_core"/>
</dbReference>
<dbReference type="PROSITE" id="PS51819">
    <property type="entry name" value="VOC"/>
    <property type="match status" value="1"/>
</dbReference>
<dbReference type="OrthoDB" id="9793039at2"/>
<dbReference type="PANTHER" id="PTHR33993">
    <property type="entry name" value="GLYOXALASE-RELATED"/>
    <property type="match status" value="1"/>
</dbReference>
<dbReference type="InterPro" id="IPR004360">
    <property type="entry name" value="Glyas_Fos-R_dOase_dom"/>
</dbReference>
<evidence type="ECO:0000313" key="2">
    <source>
        <dbReference type="EMBL" id="TQL90933.1"/>
    </source>
</evidence>
<reference evidence="2 3" key="1">
    <citation type="submission" date="2019-06" db="EMBL/GenBank/DDBJ databases">
        <title>Sequencing the genomes of 1000 actinobacteria strains.</title>
        <authorList>
            <person name="Klenk H.-P."/>
        </authorList>
    </citation>
    <scope>NUCLEOTIDE SEQUENCE [LARGE SCALE GENOMIC DNA]</scope>
    <source>
        <strain evidence="2 3">DSM 102200</strain>
    </source>
</reference>
<evidence type="ECO:0000259" key="1">
    <source>
        <dbReference type="PROSITE" id="PS51819"/>
    </source>
</evidence>